<dbReference type="EMBL" id="JAMTCJ010000002">
    <property type="protein sequence ID" value="MCP2176355.1"/>
    <property type="molecule type" value="Genomic_DNA"/>
</dbReference>
<dbReference type="Proteomes" id="UP001206895">
    <property type="component" value="Unassembled WGS sequence"/>
</dbReference>
<dbReference type="Pfam" id="PF17954">
    <property type="entry name" value="Pirin_C_2"/>
    <property type="match status" value="1"/>
</dbReference>
<evidence type="ECO:0008006" key="8">
    <source>
        <dbReference type="Google" id="ProtNLM"/>
    </source>
</evidence>
<dbReference type="Pfam" id="PF02678">
    <property type="entry name" value="Pirin"/>
    <property type="match status" value="1"/>
</dbReference>
<dbReference type="PANTHER" id="PTHR43212">
    <property type="entry name" value="QUERCETIN 2,3-DIOXYGENASE"/>
    <property type="match status" value="1"/>
</dbReference>
<dbReference type="RefSeq" id="WP_253661355.1">
    <property type="nucleotide sequence ID" value="NZ_BAAAJQ010000001.1"/>
</dbReference>
<dbReference type="InterPro" id="IPR041602">
    <property type="entry name" value="Quercetinase_C"/>
</dbReference>
<dbReference type="InterPro" id="IPR012093">
    <property type="entry name" value="Pirin"/>
</dbReference>
<feature type="region of interest" description="Disordered" evidence="3">
    <location>
        <begin position="100"/>
        <end position="119"/>
    </location>
</feature>
<reference evidence="6 7" key="1">
    <citation type="submission" date="2022-06" db="EMBL/GenBank/DDBJ databases">
        <title>Genomic Encyclopedia of Archaeal and Bacterial Type Strains, Phase II (KMG-II): from individual species to whole genera.</title>
        <authorList>
            <person name="Goeker M."/>
        </authorList>
    </citation>
    <scope>NUCLEOTIDE SEQUENCE [LARGE SCALE GENOMIC DNA]</scope>
    <source>
        <strain evidence="6 7">DSM 44693</strain>
    </source>
</reference>
<sequence length="255" mass="27025">MDTASSRLVIRSDERARTSTDWLESRHGFSFGDHYDPDNTHHGVLLAFNEDVVAPGAGFDTHRHRDMEVLTWVVSGTMVHSDSDGHSGLLHRGLVQRMSAGSGTEHTERNDTWSDAPAAGTAPAHLVQSWVIPDRPGGEPSYQQHDVTAALDAGELVLVASGDPGRGAAIGIGNRDASLHVGRPAVGATVALPVARFVHLFVVAGEVRLDDGTSLASGDTVRFTDHGAASVTATSAAEIMVWEMHRGLTDQVTGT</sequence>
<dbReference type="PANTHER" id="PTHR43212:SF3">
    <property type="entry name" value="QUERCETIN 2,3-DIOXYGENASE"/>
    <property type="match status" value="1"/>
</dbReference>
<evidence type="ECO:0000259" key="5">
    <source>
        <dbReference type="Pfam" id="PF17954"/>
    </source>
</evidence>
<name>A0ABT1HH79_9NOCA</name>
<comment type="caution">
    <text evidence="6">The sequence shown here is derived from an EMBL/GenBank/DDBJ whole genome shotgun (WGS) entry which is preliminary data.</text>
</comment>
<protein>
    <recommendedName>
        <fullName evidence="8">Quercetin 2,3-dioxygenase</fullName>
    </recommendedName>
</protein>
<evidence type="ECO:0000313" key="7">
    <source>
        <dbReference type="Proteomes" id="UP001206895"/>
    </source>
</evidence>
<keyword evidence="7" id="KW-1185">Reference proteome</keyword>
<dbReference type="SUPFAM" id="SSF51182">
    <property type="entry name" value="RmlC-like cupins"/>
    <property type="match status" value="1"/>
</dbReference>
<dbReference type="Gene3D" id="2.60.120.10">
    <property type="entry name" value="Jelly Rolls"/>
    <property type="match status" value="2"/>
</dbReference>
<feature type="domain" description="Pirin N-terminal" evidence="4">
    <location>
        <begin position="14"/>
        <end position="131"/>
    </location>
</feature>
<evidence type="ECO:0000256" key="1">
    <source>
        <dbReference type="ARBA" id="ARBA00008416"/>
    </source>
</evidence>
<dbReference type="PIRSF" id="PIRSF006232">
    <property type="entry name" value="Pirin"/>
    <property type="match status" value="1"/>
</dbReference>
<dbReference type="InterPro" id="IPR003829">
    <property type="entry name" value="Pirin_N_dom"/>
</dbReference>
<dbReference type="InterPro" id="IPR014710">
    <property type="entry name" value="RmlC-like_jellyroll"/>
</dbReference>
<proteinExistence type="inferred from homology"/>
<dbReference type="InterPro" id="IPR011051">
    <property type="entry name" value="RmlC_Cupin_sf"/>
</dbReference>
<feature type="domain" description="Quercetin 2,3-dioxygenase C-terminal cupin" evidence="5">
    <location>
        <begin position="158"/>
        <end position="244"/>
    </location>
</feature>
<organism evidence="6 7">
    <name type="scientific">Williamsia maris</name>
    <dbReference type="NCBI Taxonomy" id="72806"/>
    <lineage>
        <taxon>Bacteria</taxon>
        <taxon>Bacillati</taxon>
        <taxon>Actinomycetota</taxon>
        <taxon>Actinomycetes</taxon>
        <taxon>Mycobacteriales</taxon>
        <taxon>Nocardiaceae</taxon>
        <taxon>Williamsia</taxon>
    </lineage>
</organism>
<gene>
    <name evidence="6" type="ORF">LX13_002174</name>
</gene>
<accession>A0ABT1HH79</accession>
<evidence type="ECO:0000313" key="6">
    <source>
        <dbReference type="EMBL" id="MCP2176355.1"/>
    </source>
</evidence>
<evidence type="ECO:0000259" key="4">
    <source>
        <dbReference type="Pfam" id="PF02678"/>
    </source>
</evidence>
<evidence type="ECO:0000256" key="2">
    <source>
        <dbReference type="RuleBase" id="RU003457"/>
    </source>
</evidence>
<evidence type="ECO:0000256" key="3">
    <source>
        <dbReference type="SAM" id="MobiDB-lite"/>
    </source>
</evidence>
<dbReference type="CDD" id="cd02910">
    <property type="entry name" value="cupin_Yhhw_N"/>
    <property type="match status" value="1"/>
</dbReference>
<comment type="similarity">
    <text evidence="1 2">Belongs to the pirin family.</text>
</comment>